<name>A0A176WND9_MARPO</name>
<keyword evidence="2" id="KW-1185">Reference proteome</keyword>
<dbReference type="EMBL" id="LVLJ01000359">
    <property type="protein sequence ID" value="OAE34670.1"/>
    <property type="molecule type" value="Genomic_DNA"/>
</dbReference>
<comment type="caution">
    <text evidence="1">The sequence shown here is derived from an EMBL/GenBank/DDBJ whole genome shotgun (WGS) entry which is preliminary data.</text>
</comment>
<evidence type="ECO:0000313" key="2">
    <source>
        <dbReference type="Proteomes" id="UP000077202"/>
    </source>
</evidence>
<dbReference type="Proteomes" id="UP000077202">
    <property type="component" value="Unassembled WGS sequence"/>
</dbReference>
<reference evidence="1" key="1">
    <citation type="submission" date="2016-03" db="EMBL/GenBank/DDBJ databases">
        <title>Mechanisms controlling the formation of the plant cell surface in tip-growing cells are functionally conserved among land plants.</title>
        <authorList>
            <person name="Honkanen S."/>
            <person name="Jones V.A."/>
            <person name="Morieri G."/>
            <person name="Champion C."/>
            <person name="Hetherington A.J."/>
            <person name="Kelly S."/>
            <person name="Saint-Marcoux D."/>
            <person name="Proust H."/>
            <person name="Prescott H."/>
            <person name="Dolan L."/>
        </authorList>
    </citation>
    <scope>NUCLEOTIDE SEQUENCE [LARGE SCALE GENOMIC DNA]</scope>
    <source>
        <tissue evidence="1">Whole gametophyte</tissue>
    </source>
</reference>
<organism evidence="1 2">
    <name type="scientific">Marchantia polymorpha subsp. ruderalis</name>
    <dbReference type="NCBI Taxonomy" id="1480154"/>
    <lineage>
        <taxon>Eukaryota</taxon>
        <taxon>Viridiplantae</taxon>
        <taxon>Streptophyta</taxon>
        <taxon>Embryophyta</taxon>
        <taxon>Marchantiophyta</taxon>
        <taxon>Marchantiopsida</taxon>
        <taxon>Marchantiidae</taxon>
        <taxon>Marchantiales</taxon>
        <taxon>Marchantiaceae</taxon>
        <taxon>Marchantia</taxon>
    </lineage>
</organism>
<gene>
    <name evidence="1" type="ORF">AXG93_3791s1080</name>
</gene>
<evidence type="ECO:0000313" key="1">
    <source>
        <dbReference type="EMBL" id="OAE34670.1"/>
    </source>
</evidence>
<sequence>MNHPSPASYVFKVYEYESNFLIKVVEVWSLLLVITLGSLTRGAPFDPVIRHSRGRRNFNKKLSTRSESAGFQALDAIRFEPLDAGKFVIENPCWSMEYGVAQPTYAERGVASAMADVFQDDESLCESIQVAEPLPGKELEQIMTRLEGIENPDHISTVAVEQLVSLLAGRVCIDGTEDNFLGAHLFTKFCPVWEAYLVKNPKIRARVDPFYVISRQPFPANFSEAVARYTGGARFTFTKLPSRIGNFENTWAFPNRDHGLHFLGHMSTACPNARFITINSSVQVVIY</sequence>
<accession>A0A176WND9</accession>
<dbReference type="AlphaFoldDB" id="A0A176WND9"/>
<proteinExistence type="predicted"/>
<protein>
    <submittedName>
        <fullName evidence="1">Uncharacterized protein</fullName>
    </submittedName>
</protein>